<gene>
    <name evidence="4" type="ORF">GEV33_005587</name>
</gene>
<sequence length="902" mass="101477">MSKILQVYRWKGHSVSKSVYDAKLRGRELGQANHVESQSDENTNFEKVVNDSVAEQREKPILEGRRIVELPIDEQNLTHVSFNNVVRIIVSYDMGWSKRGASRDYDSVNGFGGIVGSMSGLVLNHSTCNRNCKKCGSPDHDLDLITITKMRFQVDTGAEISVYPVSKLRYPPAATEYQQYAANGSIIATFGSGAMDFNDYRALSMAQETDPNTGLRLQKITIPPTNLTLYSDTTTGAPRPFVTRILRHPVINSLHNPSQPGIRAATKLVTNRFSWPHNSPPLGRFASPNQRFEHAHIDIVASLPPSSGYRYLLTCIESFTRWPEAFPSKDPQLGADREIFRLDGKKRVDHLEQGEDRNSVRRSEIACGRDEGSVGYNARRGEAGPVCLAAVRRRNVKHQDESRTFSRKGKGIIRKAKSVFNSVKTASEEEATARNIRTRDNKRRRSDRDKENYTAIHHDSEGKKEAGYAETEYRGTAAFQEDGRMRVRIVRTEEYIYVPTLEKNPQHRAEASSKGNPNKRKTPVPVDLTLLLELIQQHSFLYDKRHSSFKDVVNENNTWEEIADTLSYPVEDSLANSQETLFQGDEKPRRVDPKWKMLRRHKSSLGMGFAARNLFKGMKNISRATATLRKLKLMDMTWRKEDLVKKLKQICKQKCNDLKALCALDESQVAQKLFKDMAISTVSFLLAQLSMARTQGTTMDHRGNEVTKGSSVAARLSETVLRGRGTGASGFESHRRGRMCVYVYQGLTVGWWKEERHSSDTTARSAGFKSQAGWTSHGCCVLLYSCCVVQKKEKREGAVRPCRWWRGLSNRSDAWSDAGGSFALLAESPMPARFERTGEKQRTAQPSASTTEVVARKLANPGEIRATVDRTRTNRRTLGTSCKDLRPGGLALTGRPARRQPP</sequence>
<evidence type="ECO:0000313" key="5">
    <source>
        <dbReference type="Proteomes" id="UP000719412"/>
    </source>
</evidence>
<dbReference type="InterPro" id="IPR036397">
    <property type="entry name" value="RNaseH_sf"/>
</dbReference>
<name>A0A8J6LDT3_TENMO</name>
<accession>A0A8J6LDT3</accession>
<dbReference type="Gene3D" id="3.30.420.10">
    <property type="entry name" value="Ribonuclease H-like superfamily/Ribonuclease H"/>
    <property type="match status" value="1"/>
</dbReference>
<evidence type="ECO:0000313" key="4">
    <source>
        <dbReference type="EMBL" id="KAH0817205.1"/>
    </source>
</evidence>
<dbReference type="Pfam" id="PF20700">
    <property type="entry name" value="Mutator"/>
    <property type="match status" value="1"/>
</dbReference>
<dbReference type="Pfam" id="PF10545">
    <property type="entry name" value="MADF_DNA_bdg"/>
    <property type="match status" value="1"/>
</dbReference>
<dbReference type="EMBL" id="JABDTM020020079">
    <property type="protein sequence ID" value="KAH0817205.1"/>
    <property type="molecule type" value="Genomic_DNA"/>
</dbReference>
<feature type="domain" description="MADF" evidence="2">
    <location>
        <begin position="531"/>
        <end position="599"/>
    </location>
</feature>
<dbReference type="InterPro" id="IPR012337">
    <property type="entry name" value="RNaseH-like_sf"/>
</dbReference>
<evidence type="ECO:0000259" key="3">
    <source>
        <dbReference type="Pfam" id="PF20700"/>
    </source>
</evidence>
<proteinExistence type="predicted"/>
<comment type="caution">
    <text evidence="4">The sequence shown here is derived from an EMBL/GenBank/DDBJ whole genome shotgun (WGS) entry which is preliminary data.</text>
</comment>
<feature type="domain" description="Mutator-like transposase" evidence="3">
    <location>
        <begin position="80"/>
        <end position="136"/>
    </location>
</feature>
<dbReference type="InterPro" id="IPR049012">
    <property type="entry name" value="Mutator_transp_dom"/>
</dbReference>
<reference evidence="4" key="1">
    <citation type="journal article" date="2020" name="J Insects Food Feed">
        <title>The yellow mealworm (Tenebrio molitor) genome: a resource for the emerging insects as food and feed industry.</title>
        <authorList>
            <person name="Eriksson T."/>
            <person name="Andere A."/>
            <person name="Kelstrup H."/>
            <person name="Emery V."/>
            <person name="Picard C."/>
        </authorList>
    </citation>
    <scope>NUCLEOTIDE SEQUENCE</scope>
    <source>
        <strain evidence="4">Stoneville</strain>
        <tissue evidence="4">Whole head</tissue>
    </source>
</reference>
<evidence type="ECO:0000256" key="1">
    <source>
        <dbReference type="SAM" id="MobiDB-lite"/>
    </source>
</evidence>
<evidence type="ECO:0000259" key="2">
    <source>
        <dbReference type="Pfam" id="PF10545"/>
    </source>
</evidence>
<reference evidence="4" key="2">
    <citation type="submission" date="2021-08" db="EMBL/GenBank/DDBJ databases">
        <authorList>
            <person name="Eriksson T."/>
        </authorList>
    </citation>
    <scope>NUCLEOTIDE SEQUENCE</scope>
    <source>
        <strain evidence="4">Stoneville</strain>
        <tissue evidence="4">Whole head</tissue>
    </source>
</reference>
<protein>
    <recommendedName>
        <fullName evidence="6">MADF domain-containing protein</fullName>
    </recommendedName>
</protein>
<feature type="region of interest" description="Disordered" evidence="1">
    <location>
        <begin position="431"/>
        <end position="452"/>
    </location>
</feature>
<feature type="region of interest" description="Disordered" evidence="1">
    <location>
        <begin position="872"/>
        <end position="902"/>
    </location>
</feature>
<dbReference type="InterPro" id="IPR006578">
    <property type="entry name" value="MADF-dom"/>
</dbReference>
<keyword evidence="5" id="KW-1185">Reference proteome</keyword>
<dbReference type="SUPFAM" id="SSF53098">
    <property type="entry name" value="Ribonuclease H-like"/>
    <property type="match status" value="1"/>
</dbReference>
<organism evidence="4 5">
    <name type="scientific">Tenebrio molitor</name>
    <name type="common">Yellow mealworm beetle</name>
    <dbReference type="NCBI Taxonomy" id="7067"/>
    <lineage>
        <taxon>Eukaryota</taxon>
        <taxon>Metazoa</taxon>
        <taxon>Ecdysozoa</taxon>
        <taxon>Arthropoda</taxon>
        <taxon>Hexapoda</taxon>
        <taxon>Insecta</taxon>
        <taxon>Pterygota</taxon>
        <taxon>Neoptera</taxon>
        <taxon>Endopterygota</taxon>
        <taxon>Coleoptera</taxon>
        <taxon>Polyphaga</taxon>
        <taxon>Cucujiformia</taxon>
        <taxon>Tenebrionidae</taxon>
        <taxon>Tenebrio</taxon>
    </lineage>
</organism>
<evidence type="ECO:0008006" key="6">
    <source>
        <dbReference type="Google" id="ProtNLM"/>
    </source>
</evidence>
<dbReference type="AlphaFoldDB" id="A0A8J6LDT3"/>
<dbReference type="GO" id="GO:0003676">
    <property type="term" value="F:nucleic acid binding"/>
    <property type="evidence" value="ECO:0007669"/>
    <property type="project" value="InterPro"/>
</dbReference>
<dbReference type="Proteomes" id="UP000719412">
    <property type="component" value="Unassembled WGS sequence"/>
</dbReference>